<evidence type="ECO:0000259" key="2">
    <source>
        <dbReference type="Pfam" id="PF03781"/>
    </source>
</evidence>
<dbReference type="EMBL" id="CP018632">
    <property type="protein sequence ID" value="ASJ72007.1"/>
    <property type="molecule type" value="Genomic_DNA"/>
</dbReference>
<dbReference type="KEGG" id="gai:IMCC3135_09550"/>
<feature type="compositionally biased region" description="Polar residues" evidence="1">
    <location>
        <begin position="21"/>
        <end position="30"/>
    </location>
</feature>
<protein>
    <submittedName>
        <fullName evidence="3">Serine/threonine-protein kinase pkn1</fullName>
        <ecNumber evidence="3">2.7.11.1</ecNumber>
    </submittedName>
</protein>
<dbReference type="Proteomes" id="UP000250079">
    <property type="component" value="Chromosome"/>
</dbReference>
<feature type="compositionally biased region" description="Polar residues" evidence="1">
    <location>
        <begin position="1"/>
        <end position="12"/>
    </location>
</feature>
<feature type="domain" description="Sulfatase-modifying factor enzyme-like" evidence="2">
    <location>
        <begin position="76"/>
        <end position="349"/>
    </location>
</feature>
<accession>A0A2Z2NWC8</accession>
<evidence type="ECO:0000256" key="1">
    <source>
        <dbReference type="SAM" id="MobiDB-lite"/>
    </source>
</evidence>
<dbReference type="EC" id="2.7.11.1" evidence="3"/>
<evidence type="ECO:0000313" key="4">
    <source>
        <dbReference type="Proteomes" id="UP000250079"/>
    </source>
</evidence>
<dbReference type="PANTHER" id="PTHR23150:SF19">
    <property type="entry name" value="FORMYLGLYCINE-GENERATING ENZYME"/>
    <property type="match status" value="1"/>
</dbReference>
<name>A0A2Z2NWC8_9GAMM</name>
<dbReference type="OrthoDB" id="9768004at2"/>
<dbReference type="RefSeq" id="WP_088917370.1">
    <property type="nucleotide sequence ID" value="NZ_CP018632.1"/>
</dbReference>
<dbReference type="GO" id="GO:0120147">
    <property type="term" value="F:formylglycine-generating oxidase activity"/>
    <property type="evidence" value="ECO:0007669"/>
    <property type="project" value="TreeGrafter"/>
</dbReference>
<keyword evidence="3" id="KW-0808">Transferase</keyword>
<proteinExistence type="predicted"/>
<feature type="region of interest" description="Disordered" evidence="1">
    <location>
        <begin position="1"/>
        <end position="38"/>
    </location>
</feature>
<organism evidence="3 4">
    <name type="scientific">Granulosicoccus antarcticus IMCC3135</name>
    <dbReference type="NCBI Taxonomy" id="1192854"/>
    <lineage>
        <taxon>Bacteria</taxon>
        <taxon>Pseudomonadati</taxon>
        <taxon>Pseudomonadota</taxon>
        <taxon>Gammaproteobacteria</taxon>
        <taxon>Chromatiales</taxon>
        <taxon>Granulosicoccaceae</taxon>
        <taxon>Granulosicoccus</taxon>
    </lineage>
</organism>
<dbReference type="AlphaFoldDB" id="A0A2Z2NWC8"/>
<keyword evidence="4" id="KW-1185">Reference proteome</keyword>
<dbReference type="InterPro" id="IPR051043">
    <property type="entry name" value="Sulfatase_Mod_Factor_Kinase"/>
</dbReference>
<dbReference type="GO" id="GO:0004674">
    <property type="term" value="F:protein serine/threonine kinase activity"/>
    <property type="evidence" value="ECO:0007669"/>
    <property type="project" value="UniProtKB-EC"/>
</dbReference>
<reference evidence="3 4" key="1">
    <citation type="submission" date="2016-12" db="EMBL/GenBank/DDBJ databases">
        <authorList>
            <person name="Song W.-J."/>
            <person name="Kurnit D.M."/>
        </authorList>
    </citation>
    <scope>NUCLEOTIDE SEQUENCE [LARGE SCALE GENOMIC DNA]</scope>
    <source>
        <strain evidence="3 4">IMCC3135</strain>
    </source>
</reference>
<dbReference type="SUPFAM" id="SSF56436">
    <property type="entry name" value="C-type lectin-like"/>
    <property type="match status" value="1"/>
</dbReference>
<gene>
    <name evidence="3" type="primary">pkn1_3</name>
    <name evidence="3" type="ORF">IMCC3135_09550</name>
</gene>
<dbReference type="Gene3D" id="3.90.1580.10">
    <property type="entry name" value="paralog of FGE (formylglycine-generating enzyme)"/>
    <property type="match status" value="1"/>
</dbReference>
<dbReference type="InterPro" id="IPR042095">
    <property type="entry name" value="SUMF_sf"/>
</dbReference>
<evidence type="ECO:0000313" key="3">
    <source>
        <dbReference type="EMBL" id="ASJ72007.1"/>
    </source>
</evidence>
<dbReference type="InterPro" id="IPR005532">
    <property type="entry name" value="SUMF_dom"/>
</dbReference>
<feature type="region of interest" description="Disordered" evidence="1">
    <location>
        <begin position="77"/>
        <end position="96"/>
    </location>
</feature>
<dbReference type="Pfam" id="PF03781">
    <property type="entry name" value="FGE-sulfatase"/>
    <property type="match status" value="1"/>
</dbReference>
<keyword evidence="3" id="KW-0418">Kinase</keyword>
<dbReference type="InterPro" id="IPR016187">
    <property type="entry name" value="CTDL_fold"/>
</dbReference>
<dbReference type="PANTHER" id="PTHR23150">
    <property type="entry name" value="SULFATASE MODIFYING FACTOR 1, 2"/>
    <property type="match status" value="1"/>
</dbReference>
<sequence>MEHNPTSSNEPLQQCAAACRNSEQQSSSKLTESRIDSGSGYTCCAPVRDEPLTDGSLSEKIANLRCKESLRPESRLIPGGSAYVGTKEPGIRDDGETPLRRVRVKPFRISQTAISNAEFQQFVEETGFVTEAERFGWSFVFWDQVPSNIATTEGVVGIEWWRRVHGANWREVNGPGTHSLACHPDHPVVHVSWNDATAYARWAGGRLASEVEWEHAARGGLGDVKFSWGNDEPDDTETLPCNIWQGVFPHTNTGADGFRATAPARSFEANGYELFNMCGNVWEWTAEDYSNNSKNPKARSRIRSMKGYKLSKGGSFLCHKSYCYRYRIAARTGSTPDSSTTHQSFRVVWDEA</sequence>